<dbReference type="Proteomes" id="UP000015102">
    <property type="component" value="Unassembled WGS sequence"/>
</dbReference>
<reference evidence="2" key="2">
    <citation type="submission" date="2015-06" db="UniProtKB">
        <authorList>
            <consortium name="EnsemblMetazoa"/>
        </authorList>
    </citation>
    <scope>IDENTIFICATION</scope>
</reference>
<proteinExistence type="predicted"/>
<protein>
    <submittedName>
        <fullName evidence="2">Uncharacterized protein</fullName>
    </submittedName>
</protein>
<evidence type="ECO:0000313" key="3">
    <source>
        <dbReference type="Proteomes" id="UP000015102"/>
    </source>
</evidence>
<evidence type="ECO:0000256" key="1">
    <source>
        <dbReference type="SAM" id="MobiDB-lite"/>
    </source>
</evidence>
<dbReference type="EMBL" id="CAQQ02017825">
    <property type="status" value="NOT_ANNOTATED_CDS"/>
    <property type="molecule type" value="Genomic_DNA"/>
</dbReference>
<dbReference type="AlphaFoldDB" id="T1GQG8"/>
<sequence>MKVDTANKDRGAKYQSQTLSATDRDDLIQQPPAKRQALAMYQQPMAIPTMQGGVTNVGVGGNNQQVVGGALSYSPSHHPWGFCIPKPLWLHIQAPHPLFVDIQFTRNRIKLCLNQILILSYGHIVQ</sequence>
<organism evidence="2 3">
    <name type="scientific">Megaselia scalaris</name>
    <name type="common">Humpbacked fly</name>
    <name type="synonym">Phora scalaris</name>
    <dbReference type="NCBI Taxonomy" id="36166"/>
    <lineage>
        <taxon>Eukaryota</taxon>
        <taxon>Metazoa</taxon>
        <taxon>Ecdysozoa</taxon>
        <taxon>Arthropoda</taxon>
        <taxon>Hexapoda</taxon>
        <taxon>Insecta</taxon>
        <taxon>Pterygota</taxon>
        <taxon>Neoptera</taxon>
        <taxon>Endopterygota</taxon>
        <taxon>Diptera</taxon>
        <taxon>Brachycera</taxon>
        <taxon>Muscomorpha</taxon>
        <taxon>Platypezoidea</taxon>
        <taxon>Phoridae</taxon>
        <taxon>Megaseliini</taxon>
        <taxon>Megaselia</taxon>
    </lineage>
</organism>
<dbReference type="HOGENOM" id="CLU_1984110_0_0_1"/>
<name>T1GQG8_MEGSC</name>
<feature type="region of interest" description="Disordered" evidence="1">
    <location>
        <begin position="1"/>
        <end position="28"/>
    </location>
</feature>
<dbReference type="EMBL" id="CAQQ02017826">
    <property type="status" value="NOT_ANNOTATED_CDS"/>
    <property type="molecule type" value="Genomic_DNA"/>
</dbReference>
<keyword evidence="3" id="KW-1185">Reference proteome</keyword>
<evidence type="ECO:0000313" key="2">
    <source>
        <dbReference type="EnsemblMetazoa" id="MESCA005875-PA"/>
    </source>
</evidence>
<dbReference type="EMBL" id="CAQQ02017824">
    <property type="status" value="NOT_ANNOTATED_CDS"/>
    <property type="molecule type" value="Genomic_DNA"/>
</dbReference>
<dbReference type="EnsemblMetazoa" id="MESCA005875-RA">
    <property type="protein sequence ID" value="MESCA005875-PA"/>
    <property type="gene ID" value="MESCA005875"/>
</dbReference>
<reference evidence="3" key="1">
    <citation type="submission" date="2013-02" db="EMBL/GenBank/DDBJ databases">
        <authorList>
            <person name="Hughes D."/>
        </authorList>
    </citation>
    <scope>NUCLEOTIDE SEQUENCE</scope>
    <source>
        <strain>Durham</strain>
        <strain evidence="3">NC isolate 2 -- Noor lab</strain>
    </source>
</reference>
<feature type="compositionally biased region" description="Basic and acidic residues" evidence="1">
    <location>
        <begin position="1"/>
        <end position="12"/>
    </location>
</feature>
<accession>T1GQG8</accession>
<dbReference type="EMBL" id="CAQQ02017827">
    <property type="status" value="NOT_ANNOTATED_CDS"/>
    <property type="molecule type" value="Genomic_DNA"/>
</dbReference>